<dbReference type="PANTHER" id="PTHR32338:SF10">
    <property type="entry name" value="N-ACETYL-GAMMA-GLUTAMYL-PHOSPHATE REDUCTASE, CHLOROPLASTIC-RELATED"/>
    <property type="match status" value="1"/>
</dbReference>
<dbReference type="Pfam" id="PF22698">
    <property type="entry name" value="Semialdhyde_dhC_1"/>
    <property type="match status" value="1"/>
</dbReference>
<protein>
    <recommendedName>
        <fullName evidence="5">N-acetyl-gamma-glutamyl-phosphate reductase</fullName>
        <shortName evidence="5">AGPR</shortName>
        <ecNumber evidence="5">1.2.1.38</ecNumber>
    </recommendedName>
    <alternativeName>
        <fullName evidence="5">N-acetyl-glutamate semialdehyde dehydrogenase</fullName>
        <shortName evidence="5">NAGSA dehydrogenase</shortName>
    </alternativeName>
</protein>
<comment type="similarity">
    <text evidence="5">Belongs to the NAGSA dehydrogenase family. Type 1 subfamily.</text>
</comment>
<comment type="function">
    <text evidence="5">Catalyzes the NADPH-dependent reduction of N-acetyl-5-glutamyl phosphate to yield N-acetyl-L-glutamate 5-semialdehyde.</text>
</comment>
<evidence type="ECO:0000256" key="5">
    <source>
        <dbReference type="HAMAP-Rule" id="MF_00150"/>
    </source>
</evidence>
<keyword evidence="5" id="KW-0963">Cytoplasm</keyword>
<dbReference type="InterPro" id="IPR023013">
    <property type="entry name" value="AGPR_AS"/>
</dbReference>
<dbReference type="InterPro" id="IPR000706">
    <property type="entry name" value="AGPR_type-1"/>
</dbReference>
<dbReference type="GO" id="GO:0003942">
    <property type="term" value="F:N-acetyl-gamma-glutamyl-phosphate reductase activity"/>
    <property type="evidence" value="ECO:0007669"/>
    <property type="project" value="UniProtKB-EC"/>
</dbReference>
<organism evidence="8 9">
    <name type="scientific">Psychrobacter saeujeotis</name>
    <dbReference type="NCBI Taxonomy" id="3143436"/>
    <lineage>
        <taxon>Bacteria</taxon>
        <taxon>Pseudomonadati</taxon>
        <taxon>Pseudomonadota</taxon>
        <taxon>Gammaproteobacteria</taxon>
        <taxon>Moraxellales</taxon>
        <taxon>Moraxellaceae</taxon>
        <taxon>Psychrobacter</taxon>
    </lineage>
</organism>
<keyword evidence="1 5" id="KW-0055">Arginine biosynthesis</keyword>
<evidence type="ECO:0000313" key="9">
    <source>
        <dbReference type="Proteomes" id="UP001461960"/>
    </source>
</evidence>
<dbReference type="SUPFAM" id="SSF51735">
    <property type="entry name" value="NAD(P)-binding Rossmann-fold domains"/>
    <property type="match status" value="1"/>
</dbReference>
<dbReference type="Proteomes" id="UP001461960">
    <property type="component" value="Unassembled WGS sequence"/>
</dbReference>
<evidence type="ECO:0000256" key="2">
    <source>
        <dbReference type="ARBA" id="ARBA00022605"/>
    </source>
</evidence>
<dbReference type="InterPro" id="IPR000534">
    <property type="entry name" value="Semialdehyde_DH_NAD-bd"/>
</dbReference>
<evidence type="ECO:0000256" key="6">
    <source>
        <dbReference type="PROSITE-ProRule" id="PRU10010"/>
    </source>
</evidence>
<dbReference type="CDD" id="cd23934">
    <property type="entry name" value="AGPR_1_C"/>
    <property type="match status" value="1"/>
</dbReference>
<accession>A0ABU9X8F9</accession>
<evidence type="ECO:0000256" key="1">
    <source>
        <dbReference type="ARBA" id="ARBA00022571"/>
    </source>
</evidence>
<dbReference type="InterPro" id="IPR050085">
    <property type="entry name" value="AGPR"/>
</dbReference>
<keyword evidence="2 5" id="KW-0028">Amino-acid biosynthesis</keyword>
<dbReference type="RefSeq" id="WP_299216324.1">
    <property type="nucleotide sequence ID" value="NZ_JBDGHN010000002.1"/>
</dbReference>
<dbReference type="PANTHER" id="PTHR32338">
    <property type="entry name" value="N-ACETYL-GAMMA-GLUTAMYL-PHOSPHATE REDUCTASE, CHLOROPLASTIC-RELATED-RELATED"/>
    <property type="match status" value="1"/>
</dbReference>
<proteinExistence type="inferred from homology"/>
<dbReference type="HAMAP" id="MF_00150">
    <property type="entry name" value="ArgC_type1"/>
    <property type="match status" value="1"/>
</dbReference>
<feature type="domain" description="Semialdehyde dehydrogenase NAD-binding" evidence="7">
    <location>
        <begin position="3"/>
        <end position="144"/>
    </location>
</feature>
<reference evidence="8 9" key="1">
    <citation type="submission" date="2024-05" db="EMBL/GenBank/DDBJ databases">
        <authorList>
            <person name="Kim H.-Y."/>
            <person name="Kim E."/>
            <person name="Cai Y."/>
            <person name="Yang S.-M."/>
            <person name="Lee W."/>
        </authorList>
    </citation>
    <scope>NUCLEOTIDE SEQUENCE [LARGE SCALE GENOMIC DNA]</scope>
    <source>
        <strain evidence="8 9">FBL11</strain>
    </source>
</reference>
<dbReference type="SUPFAM" id="SSF55347">
    <property type="entry name" value="Glyceraldehyde-3-phosphate dehydrogenase-like, C-terminal domain"/>
    <property type="match status" value="1"/>
</dbReference>
<gene>
    <name evidence="5 8" type="primary">argC</name>
    <name evidence="8" type="ORF">AAIR29_03355</name>
</gene>
<dbReference type="Gene3D" id="3.40.50.720">
    <property type="entry name" value="NAD(P)-binding Rossmann-like Domain"/>
    <property type="match status" value="1"/>
</dbReference>
<dbReference type="PROSITE" id="PS01224">
    <property type="entry name" value="ARGC"/>
    <property type="match status" value="1"/>
</dbReference>
<dbReference type="EC" id="1.2.1.38" evidence="5"/>
<keyword evidence="9" id="KW-1185">Reference proteome</keyword>
<comment type="caution">
    <text evidence="8">The sequence shown here is derived from an EMBL/GenBank/DDBJ whole genome shotgun (WGS) entry which is preliminary data.</text>
</comment>
<dbReference type="Gene3D" id="3.30.360.10">
    <property type="entry name" value="Dihydrodipicolinate Reductase, domain 2"/>
    <property type="match status" value="1"/>
</dbReference>
<dbReference type="InterPro" id="IPR036291">
    <property type="entry name" value="NAD(P)-bd_dom_sf"/>
</dbReference>
<dbReference type="NCBIfam" id="TIGR01850">
    <property type="entry name" value="argC"/>
    <property type="match status" value="1"/>
</dbReference>
<dbReference type="SMART" id="SM00859">
    <property type="entry name" value="Semialdhyde_dh"/>
    <property type="match status" value="1"/>
</dbReference>
<evidence type="ECO:0000259" key="7">
    <source>
        <dbReference type="SMART" id="SM00859"/>
    </source>
</evidence>
<evidence type="ECO:0000256" key="4">
    <source>
        <dbReference type="ARBA" id="ARBA00023002"/>
    </source>
</evidence>
<evidence type="ECO:0000256" key="3">
    <source>
        <dbReference type="ARBA" id="ARBA00022857"/>
    </source>
</evidence>
<keyword evidence="4 5" id="KW-0560">Oxidoreductase</keyword>
<dbReference type="Pfam" id="PF01118">
    <property type="entry name" value="Semialdhyde_dh"/>
    <property type="match status" value="1"/>
</dbReference>
<comment type="pathway">
    <text evidence="5">Amino-acid biosynthesis; L-arginine biosynthesis; N(2)-acetyl-L-ornithine from L-glutamate: step 3/4.</text>
</comment>
<keyword evidence="3 5" id="KW-0521">NADP</keyword>
<dbReference type="EMBL" id="JBDGHN010000002">
    <property type="protein sequence ID" value="MEN2750662.1"/>
    <property type="molecule type" value="Genomic_DNA"/>
</dbReference>
<sequence length="355" mass="38602">MISAAIVGGTGYTGIELIRLLSAHPKVSIDLLTSRSEAGTRADEIFPSLRGISDLVFSDLGDETLYALQKCDVVFFATPHGVAMKQAAALTQAGVKVIDLAADFRLQSLADFEHWYQQTHSCPELLKTAVYGLPELNRDKLAEAFIVGNPGCYPTTAILGLKPIIEMQNKQAVRLIESRIVIDAKSGVSGAGRQASLALNYAETTDNFKAYGIGGHRHLPEIEQGIEQLLVSQFSQQVRFLPHLVPMIRGMFSSIHMALTEAGAGIDWQQEFEDSYAGEAFIDVLPHGVYPDTRSVRASNRLRIAIHQDNERGELTVLVVQDNLVKGAAGQAVQNMNVMFAFDETLGLNAAPIVP</sequence>
<comment type="subcellular location">
    <subcellularLocation>
        <location evidence="5">Cytoplasm</location>
    </subcellularLocation>
</comment>
<dbReference type="InterPro" id="IPR058924">
    <property type="entry name" value="AGPR_dimerisation_dom"/>
</dbReference>
<comment type="catalytic activity">
    <reaction evidence="5">
        <text>N-acetyl-L-glutamate 5-semialdehyde + phosphate + NADP(+) = N-acetyl-L-glutamyl 5-phosphate + NADPH + H(+)</text>
        <dbReference type="Rhea" id="RHEA:21588"/>
        <dbReference type="ChEBI" id="CHEBI:15378"/>
        <dbReference type="ChEBI" id="CHEBI:29123"/>
        <dbReference type="ChEBI" id="CHEBI:43474"/>
        <dbReference type="ChEBI" id="CHEBI:57783"/>
        <dbReference type="ChEBI" id="CHEBI:57936"/>
        <dbReference type="ChEBI" id="CHEBI:58349"/>
        <dbReference type="EC" id="1.2.1.38"/>
    </reaction>
</comment>
<name>A0ABU9X8F9_9GAMM</name>
<evidence type="ECO:0000313" key="8">
    <source>
        <dbReference type="EMBL" id="MEN2750662.1"/>
    </source>
</evidence>
<dbReference type="CDD" id="cd17895">
    <property type="entry name" value="AGPR_1_N"/>
    <property type="match status" value="1"/>
</dbReference>
<feature type="active site" evidence="5 6">
    <location>
        <position position="152"/>
    </location>
</feature>